<feature type="compositionally biased region" description="Basic and acidic residues" evidence="9">
    <location>
        <begin position="321"/>
        <end position="335"/>
    </location>
</feature>
<gene>
    <name evidence="11" type="ORF">KC19_4G106600</name>
</gene>
<evidence type="ECO:0000313" key="11">
    <source>
        <dbReference type="EMBL" id="KAG0579558.1"/>
    </source>
</evidence>
<evidence type="ECO:0000256" key="1">
    <source>
        <dbReference type="ARBA" id="ARBA00004141"/>
    </source>
</evidence>
<evidence type="ECO:0000256" key="7">
    <source>
        <dbReference type="ARBA" id="ARBA00023136"/>
    </source>
</evidence>
<accession>A0A8T0IAR0</accession>
<evidence type="ECO:0000256" key="4">
    <source>
        <dbReference type="ARBA" id="ARBA00022781"/>
    </source>
</evidence>
<protein>
    <recommendedName>
        <fullName evidence="13">Chloroplast envelope membrane protein</fullName>
    </recommendedName>
</protein>
<keyword evidence="12" id="KW-1185">Reference proteome</keyword>
<comment type="caution">
    <text evidence="11">The sequence shown here is derived from an EMBL/GenBank/DDBJ whole genome shotgun (WGS) entry which is preliminary data.</text>
</comment>
<dbReference type="AlphaFoldDB" id="A0A8T0IAR0"/>
<feature type="transmembrane region" description="Helical" evidence="10">
    <location>
        <begin position="516"/>
        <end position="534"/>
    </location>
</feature>
<evidence type="ECO:0000256" key="5">
    <source>
        <dbReference type="ARBA" id="ARBA00022989"/>
    </source>
</evidence>
<evidence type="ECO:0008006" key="13">
    <source>
        <dbReference type="Google" id="ProtNLM"/>
    </source>
</evidence>
<evidence type="ECO:0000256" key="8">
    <source>
        <dbReference type="ARBA" id="ARBA00043980"/>
    </source>
</evidence>
<keyword evidence="4" id="KW-0375">Hydrogen ion transport</keyword>
<keyword evidence="3 10" id="KW-0812">Transmembrane</keyword>
<evidence type="ECO:0000256" key="2">
    <source>
        <dbReference type="ARBA" id="ARBA00022448"/>
    </source>
</evidence>
<comment type="similarity">
    <text evidence="8">Belongs to the CemA family.</text>
</comment>
<comment type="subcellular location">
    <subcellularLocation>
        <location evidence="1">Membrane</location>
        <topology evidence="1">Multi-pass membrane protein</topology>
    </subcellularLocation>
</comment>
<feature type="region of interest" description="Disordered" evidence="9">
    <location>
        <begin position="307"/>
        <end position="335"/>
    </location>
</feature>
<dbReference type="PANTHER" id="PTHR33650">
    <property type="entry name" value="CHLOROPLAST ENVELOPE MEMBRANE PROTEIN-RELATED"/>
    <property type="match status" value="1"/>
</dbReference>
<evidence type="ECO:0000256" key="6">
    <source>
        <dbReference type="ARBA" id="ARBA00023065"/>
    </source>
</evidence>
<feature type="transmembrane region" description="Helical" evidence="10">
    <location>
        <begin position="554"/>
        <end position="578"/>
    </location>
</feature>
<evidence type="ECO:0000256" key="10">
    <source>
        <dbReference type="SAM" id="Phobius"/>
    </source>
</evidence>
<keyword evidence="6" id="KW-0406">Ion transport</keyword>
<dbReference type="GO" id="GO:0016020">
    <property type="term" value="C:membrane"/>
    <property type="evidence" value="ECO:0007669"/>
    <property type="project" value="UniProtKB-SubCell"/>
</dbReference>
<dbReference type="EMBL" id="CM026424">
    <property type="protein sequence ID" value="KAG0579558.1"/>
    <property type="molecule type" value="Genomic_DNA"/>
</dbReference>
<keyword evidence="5 10" id="KW-1133">Transmembrane helix</keyword>
<sequence>MTTDLLLTRWGSPHLALRSSHPWQHVRLGDGSIARWLTAGNRRDSHVRRRVKCCASHPWHGDGGRIGRIGRISSGRIGRIGGLELGFRGRRRVKCCSHSWHGEDGREFGIGGGRRQRINQGLRVKCCCCSSLGSIGGGGVDGQGFDCCSWREGSLDLGLGQLGKGQGRRGSEGGFCSRRLRRGVRARAGDGPGSWFRNFLFESIDASEFEDGGEDLEEGEIEEEEDEVEFEPRLDWDEVVDGDADAVSGKGDEIDQLLEDDSRFFRWKLKNDARNEVRDFQASGRDPDSKDWEDWLDDSWNQYEDNLEGGEDGWYEASPNWDKDGVPREPPTKPERGMKRTIKELFFRIFEPEDEVLEDLQFEERVFRFTSRTTAKFVAVLIVVPVVTDYLIHDFVLVPFLGTYVEKVPLAAKVLDIRESQKLKIIESLKLERQRLRFEAEIGKAPPLSDDEMSEHIREEALELREEYKLENRQAFASLWSDFVAGLAILLLLVFNPQKVAIMRLTGERLFTNISDTGKAFIIILLTDIFLGYHSESGWETVSEMVLEHYGIEVSQAAIYIFVAIVPVTIDACFKLWVFRFFRTLSPSASATFREMQRH</sequence>
<keyword evidence="2" id="KW-0813">Transport</keyword>
<dbReference type="GO" id="GO:1902600">
    <property type="term" value="P:proton transmembrane transport"/>
    <property type="evidence" value="ECO:0007669"/>
    <property type="project" value="UniProtKB-KW"/>
</dbReference>
<dbReference type="InterPro" id="IPR004282">
    <property type="entry name" value="CemA"/>
</dbReference>
<dbReference type="PANTHER" id="PTHR33650:SF1">
    <property type="entry name" value="CHLOROPLAST ENVELOPE MEMBRANE PROTEIN"/>
    <property type="match status" value="1"/>
</dbReference>
<evidence type="ECO:0000256" key="9">
    <source>
        <dbReference type="SAM" id="MobiDB-lite"/>
    </source>
</evidence>
<proteinExistence type="inferred from homology"/>
<dbReference type="Pfam" id="PF03040">
    <property type="entry name" value="CemA"/>
    <property type="match status" value="1"/>
</dbReference>
<evidence type="ECO:0000256" key="3">
    <source>
        <dbReference type="ARBA" id="ARBA00022692"/>
    </source>
</evidence>
<name>A0A8T0IAR0_CERPU</name>
<evidence type="ECO:0000313" key="12">
    <source>
        <dbReference type="Proteomes" id="UP000822688"/>
    </source>
</evidence>
<keyword evidence="7 10" id="KW-0472">Membrane</keyword>
<dbReference type="Proteomes" id="UP000822688">
    <property type="component" value="Chromosome 4"/>
</dbReference>
<organism evidence="11 12">
    <name type="scientific">Ceratodon purpureus</name>
    <name type="common">Fire moss</name>
    <name type="synonym">Dicranum purpureum</name>
    <dbReference type="NCBI Taxonomy" id="3225"/>
    <lineage>
        <taxon>Eukaryota</taxon>
        <taxon>Viridiplantae</taxon>
        <taxon>Streptophyta</taxon>
        <taxon>Embryophyta</taxon>
        <taxon>Bryophyta</taxon>
        <taxon>Bryophytina</taxon>
        <taxon>Bryopsida</taxon>
        <taxon>Dicranidae</taxon>
        <taxon>Pseudoditrichales</taxon>
        <taxon>Ditrichaceae</taxon>
        <taxon>Ceratodon</taxon>
    </lineage>
</organism>
<reference evidence="11" key="1">
    <citation type="submission" date="2020-06" db="EMBL/GenBank/DDBJ databases">
        <title>WGS assembly of Ceratodon purpureus strain R40.</title>
        <authorList>
            <person name="Carey S.B."/>
            <person name="Jenkins J."/>
            <person name="Shu S."/>
            <person name="Lovell J.T."/>
            <person name="Sreedasyam A."/>
            <person name="Maumus F."/>
            <person name="Tiley G.P."/>
            <person name="Fernandez-Pozo N."/>
            <person name="Barry K."/>
            <person name="Chen C."/>
            <person name="Wang M."/>
            <person name="Lipzen A."/>
            <person name="Daum C."/>
            <person name="Saski C.A."/>
            <person name="Payton A.C."/>
            <person name="Mcbreen J.C."/>
            <person name="Conrad R.E."/>
            <person name="Kollar L.M."/>
            <person name="Olsson S."/>
            <person name="Huttunen S."/>
            <person name="Landis J.B."/>
            <person name="Wickett N.J."/>
            <person name="Johnson M.G."/>
            <person name="Rensing S.A."/>
            <person name="Grimwood J."/>
            <person name="Schmutz J."/>
            <person name="Mcdaniel S.F."/>
        </authorList>
    </citation>
    <scope>NUCLEOTIDE SEQUENCE</scope>
    <source>
        <strain evidence="11">R40</strain>
    </source>
</reference>
<feature type="transmembrane region" description="Helical" evidence="10">
    <location>
        <begin position="475"/>
        <end position="495"/>
    </location>
</feature>